<proteinExistence type="predicted"/>
<name>A0A4U1FSE1_MONMO</name>
<evidence type="ECO:0000256" key="1">
    <source>
        <dbReference type="SAM" id="MobiDB-lite"/>
    </source>
</evidence>
<comment type="caution">
    <text evidence="2">The sequence shown here is derived from an EMBL/GenBank/DDBJ whole genome shotgun (WGS) entry which is preliminary data.</text>
</comment>
<feature type="region of interest" description="Disordered" evidence="1">
    <location>
        <begin position="25"/>
        <end position="61"/>
    </location>
</feature>
<dbReference type="EMBL" id="RWIC01000010">
    <property type="protein sequence ID" value="TKC53251.1"/>
    <property type="molecule type" value="Genomic_DNA"/>
</dbReference>
<evidence type="ECO:0000313" key="2">
    <source>
        <dbReference type="EMBL" id="TKC53251.1"/>
    </source>
</evidence>
<protein>
    <submittedName>
        <fullName evidence="2">Uncharacterized protein</fullName>
    </submittedName>
</protein>
<feature type="compositionally biased region" description="Basic and acidic residues" evidence="1">
    <location>
        <begin position="36"/>
        <end position="48"/>
    </location>
</feature>
<organism evidence="2 3">
    <name type="scientific">Monodon monoceros</name>
    <name type="common">Narwhal</name>
    <name type="synonym">Ceratodon monodon</name>
    <dbReference type="NCBI Taxonomy" id="40151"/>
    <lineage>
        <taxon>Eukaryota</taxon>
        <taxon>Metazoa</taxon>
        <taxon>Chordata</taxon>
        <taxon>Craniata</taxon>
        <taxon>Vertebrata</taxon>
        <taxon>Euteleostomi</taxon>
        <taxon>Mammalia</taxon>
        <taxon>Eutheria</taxon>
        <taxon>Laurasiatheria</taxon>
        <taxon>Artiodactyla</taxon>
        <taxon>Whippomorpha</taxon>
        <taxon>Cetacea</taxon>
        <taxon>Odontoceti</taxon>
        <taxon>Monodontidae</taxon>
        <taxon>Monodon</taxon>
    </lineage>
</organism>
<dbReference type="AlphaFoldDB" id="A0A4U1FSE1"/>
<reference evidence="3" key="1">
    <citation type="journal article" date="2019" name="IScience">
        <title>Narwhal Genome Reveals Long-Term Low Genetic Diversity despite Current Large Abundance Size.</title>
        <authorList>
            <person name="Westbury M.V."/>
            <person name="Petersen B."/>
            <person name="Garde E."/>
            <person name="Heide-Jorgensen M.P."/>
            <person name="Lorenzen E.D."/>
        </authorList>
    </citation>
    <scope>NUCLEOTIDE SEQUENCE [LARGE SCALE GENOMIC DNA]</scope>
</reference>
<accession>A0A4U1FSE1</accession>
<evidence type="ECO:0000313" key="3">
    <source>
        <dbReference type="Proteomes" id="UP000308365"/>
    </source>
</evidence>
<dbReference type="Proteomes" id="UP000308365">
    <property type="component" value="Unassembled WGS sequence"/>
</dbReference>
<sequence>MLGPPHGKWQALSIHAEERQVYLPGFPKPKRKRKTAALEEVKQRRREALSGPLEDADNWTS</sequence>
<gene>
    <name evidence="2" type="ORF">EI555_010194</name>
</gene>